<dbReference type="GO" id="GO:0030154">
    <property type="term" value="P:cell differentiation"/>
    <property type="evidence" value="ECO:0007669"/>
    <property type="project" value="TreeGrafter"/>
</dbReference>
<dbReference type="PANTHER" id="PTHR24324:SF9">
    <property type="entry name" value="HOMEOBOX DOMAIN-CONTAINING PROTEIN"/>
    <property type="match status" value="1"/>
</dbReference>
<organism evidence="8 9">
    <name type="scientific">Komagataella pastoris</name>
    <name type="common">Yeast</name>
    <name type="synonym">Pichia pastoris</name>
    <dbReference type="NCBI Taxonomy" id="4922"/>
    <lineage>
        <taxon>Eukaryota</taxon>
        <taxon>Fungi</taxon>
        <taxon>Dikarya</taxon>
        <taxon>Ascomycota</taxon>
        <taxon>Saccharomycotina</taxon>
        <taxon>Pichiomycetes</taxon>
        <taxon>Pichiales</taxon>
        <taxon>Pichiaceae</taxon>
        <taxon>Komagataella</taxon>
    </lineage>
</organism>
<evidence type="ECO:0000313" key="8">
    <source>
        <dbReference type="EMBL" id="ANZ76272.1"/>
    </source>
</evidence>
<sequence>MVSLLPTVNKFELPPLSAILNESPLRDQLGHKRTRSISGPGSPLTSHQFSPASISRKEVHTLPSFGPLDGNAVAMQGKLDPTYGTPIFTRMTDPSSQHTPESISVPKTLSVTSVNSSTNKTPQNTKLFAFISHSPETFPLQEPTIDNAQLARRKRRRTSPAELFILKEEFSKGSTPNRARRKEISRRVNMTDKAVQVWFQNRRQSMRKHNQAKQEILLDPVIPQPISRQLHFTTSPLHSNSYFTDSDNGQVHNSIPNSDQSQSPSHLPPQGTWLNSSAIVSTPIKQLISRSSITNDFGSTMTFRLQATGSRPRKSSSPFSSNSGSVNRNLVPVSERMDTEFLNKPIMKVSQQNVDFRRDLDNEKTPSKQLVLQSKSSSELNKSKSAPNIKISRDEDEECVKQLLSLHSS</sequence>
<dbReference type="EMBL" id="CP014585">
    <property type="protein sequence ID" value="ANZ76272.1"/>
    <property type="molecule type" value="Genomic_DNA"/>
</dbReference>
<evidence type="ECO:0000313" key="9">
    <source>
        <dbReference type="Proteomes" id="UP000094565"/>
    </source>
</evidence>
<feature type="region of interest" description="Disordered" evidence="6">
    <location>
        <begin position="237"/>
        <end position="274"/>
    </location>
</feature>
<proteinExistence type="predicted"/>
<dbReference type="GO" id="GO:0000981">
    <property type="term" value="F:DNA-binding transcription factor activity, RNA polymerase II-specific"/>
    <property type="evidence" value="ECO:0007669"/>
    <property type="project" value="InterPro"/>
</dbReference>
<reference evidence="8 9" key="1">
    <citation type="submission" date="2016-02" db="EMBL/GenBank/DDBJ databases">
        <title>Comparative genomic and transcriptomic foundation for Pichia pastoris.</title>
        <authorList>
            <person name="Love K.R."/>
            <person name="Shah K.A."/>
            <person name="Whittaker C.A."/>
            <person name="Wu J."/>
            <person name="Bartlett M.C."/>
            <person name="Ma D."/>
            <person name="Leeson R.L."/>
            <person name="Priest M."/>
            <person name="Young S.K."/>
            <person name="Love J.C."/>
        </authorList>
    </citation>
    <scope>NUCLEOTIDE SEQUENCE [LARGE SCALE GENOMIC DNA]</scope>
    <source>
        <strain evidence="8 9">ATCC 28485</strain>
    </source>
</reference>
<dbReference type="GO" id="GO:0000978">
    <property type="term" value="F:RNA polymerase II cis-regulatory region sequence-specific DNA binding"/>
    <property type="evidence" value="ECO:0007669"/>
    <property type="project" value="TreeGrafter"/>
</dbReference>
<dbReference type="SMART" id="SM00389">
    <property type="entry name" value="HOX"/>
    <property type="match status" value="1"/>
</dbReference>
<protein>
    <submittedName>
        <fullName evidence="8">BA75_02361T0</fullName>
    </submittedName>
</protein>
<dbReference type="InterPro" id="IPR051000">
    <property type="entry name" value="Homeobox_DNA-bind_prot"/>
</dbReference>
<evidence type="ECO:0000256" key="3">
    <source>
        <dbReference type="ARBA" id="ARBA00023242"/>
    </source>
</evidence>
<keyword evidence="9" id="KW-1185">Reference proteome</keyword>
<dbReference type="PROSITE" id="PS00027">
    <property type="entry name" value="HOMEOBOX_1"/>
    <property type="match status" value="1"/>
</dbReference>
<dbReference type="OrthoDB" id="6159439at2759"/>
<evidence type="ECO:0000259" key="7">
    <source>
        <dbReference type="PROSITE" id="PS50071"/>
    </source>
</evidence>
<evidence type="ECO:0000256" key="1">
    <source>
        <dbReference type="ARBA" id="ARBA00023125"/>
    </source>
</evidence>
<dbReference type="InterPro" id="IPR001356">
    <property type="entry name" value="HD"/>
</dbReference>
<dbReference type="SUPFAM" id="SSF46689">
    <property type="entry name" value="Homeodomain-like"/>
    <property type="match status" value="1"/>
</dbReference>
<dbReference type="InterPro" id="IPR009057">
    <property type="entry name" value="Homeodomain-like_sf"/>
</dbReference>
<feature type="DNA-binding region" description="Homeobox" evidence="4">
    <location>
        <begin position="151"/>
        <end position="210"/>
    </location>
</feature>
<evidence type="ECO:0000256" key="2">
    <source>
        <dbReference type="ARBA" id="ARBA00023155"/>
    </source>
</evidence>
<dbReference type="Pfam" id="PF00046">
    <property type="entry name" value="Homeodomain"/>
    <property type="match status" value="1"/>
</dbReference>
<dbReference type="PANTHER" id="PTHR24324">
    <property type="entry name" value="HOMEOBOX PROTEIN HHEX"/>
    <property type="match status" value="1"/>
</dbReference>
<dbReference type="AlphaFoldDB" id="A0A1B2JE64"/>
<dbReference type="GO" id="GO:0005634">
    <property type="term" value="C:nucleus"/>
    <property type="evidence" value="ECO:0007669"/>
    <property type="project" value="UniProtKB-SubCell"/>
</dbReference>
<feature type="region of interest" description="Disordered" evidence="6">
    <location>
        <begin position="362"/>
        <end position="393"/>
    </location>
</feature>
<feature type="region of interest" description="Disordered" evidence="6">
    <location>
        <begin position="305"/>
        <end position="331"/>
    </location>
</feature>
<dbReference type="CDD" id="cd00086">
    <property type="entry name" value="homeodomain"/>
    <property type="match status" value="1"/>
</dbReference>
<dbReference type="InterPro" id="IPR017970">
    <property type="entry name" value="Homeobox_CS"/>
</dbReference>
<name>A0A1B2JE64_PICPA</name>
<feature type="compositionally biased region" description="Polar residues" evidence="6">
    <location>
        <begin position="237"/>
        <end position="265"/>
    </location>
</feature>
<feature type="compositionally biased region" description="Low complexity" evidence="6">
    <location>
        <begin position="315"/>
        <end position="325"/>
    </location>
</feature>
<evidence type="ECO:0000256" key="5">
    <source>
        <dbReference type="RuleBase" id="RU000682"/>
    </source>
</evidence>
<feature type="domain" description="Homeobox" evidence="7">
    <location>
        <begin position="149"/>
        <end position="209"/>
    </location>
</feature>
<keyword evidence="3 4" id="KW-0539">Nucleus</keyword>
<keyword evidence="1 4" id="KW-0238">DNA-binding</keyword>
<comment type="subcellular location">
    <subcellularLocation>
        <location evidence="4 5">Nucleus</location>
    </subcellularLocation>
</comment>
<dbReference type="Gene3D" id="1.10.10.60">
    <property type="entry name" value="Homeodomain-like"/>
    <property type="match status" value="1"/>
</dbReference>
<feature type="compositionally biased region" description="Low complexity" evidence="6">
    <location>
        <begin position="367"/>
        <end position="385"/>
    </location>
</feature>
<dbReference type="PROSITE" id="PS50071">
    <property type="entry name" value="HOMEOBOX_2"/>
    <property type="match status" value="1"/>
</dbReference>
<dbReference type="Proteomes" id="UP000094565">
    <property type="component" value="Chromosome 2"/>
</dbReference>
<evidence type="ECO:0000256" key="6">
    <source>
        <dbReference type="SAM" id="MobiDB-lite"/>
    </source>
</evidence>
<keyword evidence="2 4" id="KW-0371">Homeobox</keyword>
<accession>A0A1B2JE64</accession>
<gene>
    <name evidence="8" type="primary">YOX1</name>
    <name evidence="8" type="ORF">ATY40_BA7502361</name>
</gene>
<evidence type="ECO:0000256" key="4">
    <source>
        <dbReference type="PROSITE-ProRule" id="PRU00108"/>
    </source>
</evidence>